<dbReference type="EMBL" id="CP109441">
    <property type="protein sequence ID" value="WUV43006.1"/>
    <property type="molecule type" value="Genomic_DNA"/>
</dbReference>
<name>A0ABZ1YJ78_9NOCA</name>
<evidence type="ECO:0008006" key="3">
    <source>
        <dbReference type="Google" id="ProtNLM"/>
    </source>
</evidence>
<evidence type="ECO:0000313" key="2">
    <source>
        <dbReference type="Proteomes" id="UP001432062"/>
    </source>
</evidence>
<dbReference type="Gene3D" id="2.60.40.10">
    <property type="entry name" value="Immunoglobulins"/>
    <property type="match status" value="1"/>
</dbReference>
<dbReference type="InterPro" id="IPR013783">
    <property type="entry name" value="Ig-like_fold"/>
</dbReference>
<proteinExistence type="predicted"/>
<protein>
    <recommendedName>
        <fullName evidence="3">Ig-like domain repeat protein</fullName>
    </recommendedName>
</protein>
<reference evidence="1" key="1">
    <citation type="submission" date="2022-10" db="EMBL/GenBank/DDBJ databases">
        <title>The complete genomes of actinobacterial strains from the NBC collection.</title>
        <authorList>
            <person name="Joergensen T.S."/>
            <person name="Alvarez Arevalo M."/>
            <person name="Sterndorff E.B."/>
            <person name="Faurdal D."/>
            <person name="Vuksanovic O."/>
            <person name="Mourched A.-S."/>
            <person name="Charusanti P."/>
            <person name="Shaw S."/>
            <person name="Blin K."/>
            <person name="Weber T."/>
        </authorList>
    </citation>
    <scope>NUCLEOTIDE SEQUENCE</scope>
    <source>
        <strain evidence="1">NBC_01482</strain>
    </source>
</reference>
<dbReference type="RefSeq" id="WP_327096256.1">
    <property type="nucleotide sequence ID" value="NZ_CP109149.1"/>
</dbReference>
<organism evidence="1 2">
    <name type="scientific">Nocardia vinacea</name>
    <dbReference type="NCBI Taxonomy" id="96468"/>
    <lineage>
        <taxon>Bacteria</taxon>
        <taxon>Bacillati</taxon>
        <taxon>Actinomycetota</taxon>
        <taxon>Actinomycetes</taxon>
        <taxon>Mycobacteriales</taxon>
        <taxon>Nocardiaceae</taxon>
        <taxon>Nocardia</taxon>
    </lineage>
</organism>
<dbReference type="Proteomes" id="UP001432062">
    <property type="component" value="Chromosome"/>
</dbReference>
<gene>
    <name evidence="1" type="ORF">OG563_27665</name>
</gene>
<sequence>MAVTAVRRISSGFAVLTAVVALGGGSLLASGAAVGAPGDVTTAVTLSGQAATGCTAQVKATVAGSSSLGLGNYIPPVEFWDDGTFLGSVTPTVNKATPSNGVSLTAQVDWKPATTGNHTVRAKYVGGNYTPESEGSVVVRVGTGIDLGSACLPTG</sequence>
<evidence type="ECO:0000313" key="1">
    <source>
        <dbReference type="EMBL" id="WUV43006.1"/>
    </source>
</evidence>
<keyword evidence="2" id="KW-1185">Reference proteome</keyword>
<accession>A0ABZ1YJ78</accession>